<dbReference type="Gene3D" id="1.20.1250.20">
    <property type="entry name" value="MFS general substrate transporter like domains"/>
    <property type="match status" value="1"/>
</dbReference>
<sequence>MENSAGERTISLFGRIFPRNAFICRLFYLAYFASFGSLFPLLAVYFKQLGMTAAQTGVLLGCRPLIEFASGPFWASFANRFRKQKLLLLFSLGSWVVFTLAVGFVQPITPYCVVLVPGGNKSCQMMLVPAGNVIRGGALEIIEKIIDLSTFDNEEDMVAGIAPEYITRDQVCNYDESEYGVLVSPPHSTRVYRQPAVEQVCRTIPFFKL</sequence>
<organism evidence="10">
    <name type="scientific">Angiostrongylus costaricensis</name>
    <name type="common">Nematode worm</name>
    <dbReference type="NCBI Taxonomy" id="334426"/>
    <lineage>
        <taxon>Eukaryota</taxon>
        <taxon>Metazoa</taxon>
        <taxon>Ecdysozoa</taxon>
        <taxon>Nematoda</taxon>
        <taxon>Chromadorea</taxon>
        <taxon>Rhabditida</taxon>
        <taxon>Rhabditina</taxon>
        <taxon>Rhabditomorpha</taxon>
        <taxon>Strongyloidea</taxon>
        <taxon>Metastrongylidae</taxon>
        <taxon>Angiostrongylus</taxon>
    </lineage>
</organism>
<comment type="subcellular location">
    <subcellularLocation>
        <location evidence="1">Membrane</location>
        <topology evidence="1">Multi-pass membrane protein</topology>
    </subcellularLocation>
</comment>
<gene>
    <name evidence="8" type="ORF">ACOC_LOCUS12153</name>
</gene>
<dbReference type="AlphaFoldDB" id="A0A0R3PZW3"/>
<proteinExistence type="inferred from homology"/>
<feature type="transmembrane region" description="Helical" evidence="6">
    <location>
        <begin position="26"/>
        <end position="46"/>
    </location>
</feature>
<evidence type="ECO:0000313" key="9">
    <source>
        <dbReference type="Proteomes" id="UP000267027"/>
    </source>
</evidence>
<dbReference type="PANTHER" id="PTHR16172">
    <property type="entry name" value="MAJOR FACILITATOR SUPERFAMILY DOMAIN-CONTAINING PROTEIN 6-LIKE"/>
    <property type="match status" value="1"/>
</dbReference>
<evidence type="ECO:0000313" key="10">
    <source>
        <dbReference type="WBParaSite" id="ACOC_0001215201-mRNA-1"/>
    </source>
</evidence>
<dbReference type="PANTHER" id="PTHR16172:SF2">
    <property type="entry name" value="MAJOR FACILITATOR SUPERFAMILY DOMAIN-CONTAINING PROTEIN 6"/>
    <property type="match status" value="1"/>
</dbReference>
<reference evidence="8 9" key="2">
    <citation type="submission" date="2018-11" db="EMBL/GenBank/DDBJ databases">
        <authorList>
            <consortium name="Pathogen Informatics"/>
        </authorList>
    </citation>
    <scope>NUCLEOTIDE SEQUENCE [LARGE SCALE GENOMIC DNA]</scope>
    <source>
        <strain evidence="8 9">Costa Rica</strain>
    </source>
</reference>
<dbReference type="Pfam" id="PF12832">
    <property type="entry name" value="MFS_1_like"/>
    <property type="match status" value="1"/>
</dbReference>
<accession>A0A0R3PZW3</accession>
<feature type="transmembrane region" description="Helical" evidence="6">
    <location>
        <begin position="86"/>
        <end position="105"/>
    </location>
</feature>
<dbReference type="WBParaSite" id="ACOC_0001215201-mRNA-1">
    <property type="protein sequence ID" value="ACOC_0001215201-mRNA-1"/>
    <property type="gene ID" value="ACOC_0001215201"/>
</dbReference>
<dbReference type="GO" id="GO:0016020">
    <property type="term" value="C:membrane"/>
    <property type="evidence" value="ECO:0007669"/>
    <property type="project" value="UniProtKB-SubCell"/>
</dbReference>
<evidence type="ECO:0000256" key="6">
    <source>
        <dbReference type="SAM" id="Phobius"/>
    </source>
</evidence>
<dbReference type="EMBL" id="UYYA01004914">
    <property type="protein sequence ID" value="VDM63738.1"/>
    <property type="molecule type" value="Genomic_DNA"/>
</dbReference>
<dbReference type="SUPFAM" id="SSF103473">
    <property type="entry name" value="MFS general substrate transporter"/>
    <property type="match status" value="1"/>
</dbReference>
<evidence type="ECO:0000256" key="5">
    <source>
        <dbReference type="ARBA" id="ARBA00023136"/>
    </source>
</evidence>
<keyword evidence="4 6" id="KW-1133">Transmembrane helix</keyword>
<evidence type="ECO:0000256" key="2">
    <source>
        <dbReference type="ARBA" id="ARBA00005241"/>
    </source>
</evidence>
<feature type="domain" description="Major facilitator superfamily associated" evidence="7">
    <location>
        <begin position="25"/>
        <end position="107"/>
    </location>
</feature>
<dbReference type="InterPro" id="IPR051717">
    <property type="entry name" value="MFS_MFSD6"/>
</dbReference>
<name>A0A0R3PZW3_ANGCS</name>
<dbReference type="InterPro" id="IPR024989">
    <property type="entry name" value="MFS_assoc_dom"/>
</dbReference>
<keyword evidence="9" id="KW-1185">Reference proteome</keyword>
<keyword evidence="3 6" id="KW-0812">Transmembrane</keyword>
<dbReference type="OrthoDB" id="5989317at2759"/>
<dbReference type="STRING" id="334426.A0A0R3PZW3"/>
<evidence type="ECO:0000313" key="8">
    <source>
        <dbReference type="EMBL" id="VDM63738.1"/>
    </source>
</evidence>
<dbReference type="OMA" id="CNYDESE"/>
<evidence type="ECO:0000256" key="3">
    <source>
        <dbReference type="ARBA" id="ARBA00022692"/>
    </source>
</evidence>
<dbReference type="Proteomes" id="UP000267027">
    <property type="component" value="Unassembled WGS sequence"/>
</dbReference>
<comment type="similarity">
    <text evidence="2">Belongs to the major facilitator superfamily. MFSD6 family.</text>
</comment>
<evidence type="ECO:0000256" key="1">
    <source>
        <dbReference type="ARBA" id="ARBA00004141"/>
    </source>
</evidence>
<reference evidence="10" key="1">
    <citation type="submission" date="2017-02" db="UniProtKB">
        <authorList>
            <consortium name="WormBaseParasite"/>
        </authorList>
    </citation>
    <scope>IDENTIFICATION</scope>
</reference>
<evidence type="ECO:0000256" key="4">
    <source>
        <dbReference type="ARBA" id="ARBA00022989"/>
    </source>
</evidence>
<dbReference type="InterPro" id="IPR036259">
    <property type="entry name" value="MFS_trans_sf"/>
</dbReference>
<keyword evidence="5 6" id="KW-0472">Membrane</keyword>
<evidence type="ECO:0000259" key="7">
    <source>
        <dbReference type="Pfam" id="PF12832"/>
    </source>
</evidence>
<protein>
    <submittedName>
        <fullName evidence="10">MFS_1_like domain-containing protein</fullName>
    </submittedName>
</protein>